<dbReference type="AlphaFoldDB" id="A0AAE0G1J4"/>
<accession>A0AAE0G1J4</accession>
<feature type="coiled-coil region" evidence="1">
    <location>
        <begin position="25"/>
        <end position="52"/>
    </location>
</feature>
<sequence>MSGASAMFGNFWNQTKQGASDAKDLASLGAQRTKLNTELKFLEQKIKSRKEKFGIAIYGPLVNDNKTDIDAVVLECKKEIDGLEEQERAKLAEIESLKQKMDGIMKGDAAPAADPEA</sequence>
<protein>
    <submittedName>
        <fullName evidence="2">Uncharacterized protein</fullName>
    </submittedName>
</protein>
<proteinExistence type="predicted"/>
<dbReference type="EMBL" id="LGRX02010833">
    <property type="protein sequence ID" value="KAK3269618.1"/>
    <property type="molecule type" value="Genomic_DNA"/>
</dbReference>
<reference evidence="2 3" key="1">
    <citation type="journal article" date="2015" name="Genome Biol. Evol.">
        <title>Comparative Genomics of a Bacterivorous Green Alga Reveals Evolutionary Causalities and Consequences of Phago-Mixotrophic Mode of Nutrition.</title>
        <authorList>
            <person name="Burns J.A."/>
            <person name="Paasch A."/>
            <person name="Narechania A."/>
            <person name="Kim E."/>
        </authorList>
    </citation>
    <scope>NUCLEOTIDE SEQUENCE [LARGE SCALE GENOMIC DNA]</scope>
    <source>
        <strain evidence="2 3">PLY_AMNH</strain>
    </source>
</reference>
<keyword evidence="3" id="KW-1185">Reference proteome</keyword>
<organism evidence="2 3">
    <name type="scientific">Cymbomonas tetramitiformis</name>
    <dbReference type="NCBI Taxonomy" id="36881"/>
    <lineage>
        <taxon>Eukaryota</taxon>
        <taxon>Viridiplantae</taxon>
        <taxon>Chlorophyta</taxon>
        <taxon>Pyramimonadophyceae</taxon>
        <taxon>Pyramimonadales</taxon>
        <taxon>Pyramimonadaceae</taxon>
        <taxon>Cymbomonas</taxon>
    </lineage>
</organism>
<keyword evidence="1" id="KW-0175">Coiled coil</keyword>
<evidence type="ECO:0000313" key="3">
    <source>
        <dbReference type="Proteomes" id="UP001190700"/>
    </source>
</evidence>
<evidence type="ECO:0000313" key="2">
    <source>
        <dbReference type="EMBL" id="KAK3269618.1"/>
    </source>
</evidence>
<name>A0AAE0G1J4_9CHLO</name>
<gene>
    <name evidence="2" type="ORF">CYMTET_21951</name>
</gene>
<dbReference type="Proteomes" id="UP001190700">
    <property type="component" value="Unassembled WGS sequence"/>
</dbReference>
<comment type="caution">
    <text evidence="2">The sequence shown here is derived from an EMBL/GenBank/DDBJ whole genome shotgun (WGS) entry which is preliminary data.</text>
</comment>
<evidence type="ECO:0000256" key="1">
    <source>
        <dbReference type="SAM" id="Coils"/>
    </source>
</evidence>